<reference evidence="8" key="1">
    <citation type="submission" date="2016-03" db="EMBL/GenBank/DDBJ databases">
        <title>Draft genome sequence of Paenibacillus glacialis DSM 22343.</title>
        <authorList>
            <person name="Shin S.-K."/>
            <person name="Yi H."/>
        </authorList>
    </citation>
    <scope>NUCLEOTIDE SEQUENCE [LARGE SCALE GENOMIC DNA]</scope>
    <source>
        <strain evidence="8">NBRC 105008</strain>
    </source>
</reference>
<organism evidence="6 8">
    <name type="scientific">Flavobacterium glycines</name>
    <dbReference type="NCBI Taxonomy" id="551990"/>
    <lineage>
        <taxon>Bacteria</taxon>
        <taxon>Pseudomonadati</taxon>
        <taxon>Bacteroidota</taxon>
        <taxon>Flavobacteriia</taxon>
        <taxon>Flavobacteriales</taxon>
        <taxon>Flavobacteriaceae</taxon>
        <taxon>Flavobacterium</taxon>
    </lineage>
</organism>
<dbReference type="SUPFAM" id="SSF49299">
    <property type="entry name" value="PKD domain"/>
    <property type="match status" value="1"/>
</dbReference>
<dbReference type="PANTHER" id="PTHR24273">
    <property type="entry name" value="FI04643P-RELATED"/>
    <property type="match status" value="1"/>
</dbReference>
<reference evidence="6" key="2">
    <citation type="submission" date="2016-03" db="EMBL/GenBank/DDBJ databases">
        <authorList>
            <person name="Ploux O."/>
        </authorList>
    </citation>
    <scope>NUCLEOTIDE SEQUENCE</scope>
    <source>
        <strain evidence="6">NBRC 105008</strain>
    </source>
</reference>
<evidence type="ECO:0000256" key="3">
    <source>
        <dbReference type="SAM" id="SignalP"/>
    </source>
</evidence>
<evidence type="ECO:0000256" key="1">
    <source>
        <dbReference type="ARBA" id="ARBA00022729"/>
    </source>
</evidence>
<feature type="signal peptide" evidence="3">
    <location>
        <begin position="1"/>
        <end position="19"/>
    </location>
</feature>
<dbReference type="PROSITE" id="PS50825">
    <property type="entry name" value="HYR"/>
    <property type="match status" value="1"/>
</dbReference>
<dbReference type="Proteomes" id="UP000321579">
    <property type="component" value="Unassembled WGS sequence"/>
</dbReference>
<keyword evidence="9" id="KW-1185">Reference proteome</keyword>
<dbReference type="AlphaFoldDB" id="A0A1B9DGY9"/>
<dbReference type="EMBL" id="BJVF01000002">
    <property type="protein sequence ID" value="GEL11144.1"/>
    <property type="molecule type" value="Genomic_DNA"/>
</dbReference>
<dbReference type="Pfam" id="PF14099">
    <property type="entry name" value="Polysacc_lyase"/>
    <property type="match status" value="1"/>
</dbReference>
<dbReference type="Gene3D" id="2.60.120.200">
    <property type="match status" value="1"/>
</dbReference>
<evidence type="ECO:0000313" key="10">
    <source>
        <dbReference type="Proteomes" id="UP000321579"/>
    </source>
</evidence>
<dbReference type="Pfam" id="PF18962">
    <property type="entry name" value="Por_Secre_tail"/>
    <property type="match status" value="1"/>
</dbReference>
<evidence type="ECO:0000313" key="5">
    <source>
        <dbReference type="EMBL" id="GEL11144.1"/>
    </source>
</evidence>
<evidence type="ECO:0000313" key="6">
    <source>
        <dbReference type="EMBL" id="OCB68947.1"/>
    </source>
</evidence>
<protein>
    <submittedName>
        <fullName evidence="7">Por secretion system C-terminal sorting domain-containing protein</fullName>
    </submittedName>
</protein>
<dbReference type="Proteomes" id="UP000182367">
    <property type="component" value="Unassembled WGS sequence"/>
</dbReference>
<dbReference type="InterPro" id="IPR003410">
    <property type="entry name" value="HYR_dom"/>
</dbReference>
<keyword evidence="2" id="KW-0677">Repeat</keyword>
<dbReference type="Pfam" id="PF02494">
    <property type="entry name" value="HYR"/>
    <property type="match status" value="1"/>
</dbReference>
<dbReference type="NCBIfam" id="TIGR04183">
    <property type="entry name" value="Por_Secre_tail"/>
    <property type="match status" value="1"/>
</dbReference>
<evidence type="ECO:0000313" key="7">
    <source>
        <dbReference type="EMBL" id="SDJ27021.1"/>
    </source>
</evidence>
<proteinExistence type="predicted"/>
<reference evidence="5 10" key="4">
    <citation type="submission" date="2019-07" db="EMBL/GenBank/DDBJ databases">
        <title>Whole genome shotgun sequence of Flavobacterium glycines NBRC 105008.</title>
        <authorList>
            <person name="Hosoyama A."/>
            <person name="Uohara A."/>
            <person name="Ohji S."/>
            <person name="Ichikawa N."/>
        </authorList>
    </citation>
    <scope>NUCLEOTIDE SEQUENCE [LARGE SCALE GENOMIC DNA]</scope>
    <source>
        <strain evidence="5 10">NBRC 105008</strain>
    </source>
</reference>
<name>A0A1B9DGY9_9FLAO</name>
<dbReference type="PANTHER" id="PTHR24273:SF32">
    <property type="entry name" value="HYALIN"/>
    <property type="match status" value="1"/>
</dbReference>
<dbReference type="InterPro" id="IPR026444">
    <property type="entry name" value="Secre_tail"/>
</dbReference>
<sequence length="1200" mass="128784">MKKSLLVLICVFALLETKAQNSSWLYDFGTAAAVPYTSTTYSSSYLPTPLEGGGNAAVRASSTTEGPIELTSSNWAGGNGAELKITGGTTASGAKFGLAPFSGTTVAAFQCKINILTGSNGRFLLYFGNGSNFTSGSSISVAQTFASLRFTLNATAVNLDWLSSSTSPNYNTTGLSQTTINKNQSYTLKFYMNNSNTSASYITENGSTPTTHNLAAGTFDIWIDNTKVLINADPGTGLLPQGTTINGIIFLNVGAGSSAPVMYIDDISYSNSLIPTPPVPPATVTNTLVSVDYESGTENSGILDLNTTNATADDAEYIVSPGRTGNYAIAHRVTIGDSGYFSDNHWRSEAATAQMFDSGKYYPGDERRFEASLLLKDWEPYTPGMAQNGDIIFQGKQSGGENPAWYLSAKRNSITFRIPNDNIEPTIIEDFRPYINQWIDFRVDAKMTTDATGYYKVYYRLPGQTEYTLAYEISNHRTFNQDVPEENPSGYLKWGLYRPGQSITTDPPNVATRIIYHDDIRIYELNNNSAPVQVWGNTLNGTIDFSSPVIIGNISNSNIVNDGSTTPSFFYATKSSLNTAGVFSNRVLLNGWTNKVLASDPATPFDPGQYFEFKLQPASGYKIDFSNLKFTARKGNTADPSMFVMRSSLDGFTNDITTPQSFAGTTATALTYDLSSLSNVQTSITFRLYWYGSNRTGGTPLVGIDDFSFNGRVKPVFNIPEKSDITKSTDPGYSTYIVKTNEFDVIAVNNCSKTTYNYTLSGATTGSGNGSLADQIFNKGETLVKWVATDECSNSSTVSFTIKINDTEKPIFTAPSAIIVNNDENQCSANIILVQPTVTDNCAVGTITNDAPALFPIGITTVNWKATDTSGNTATTTQTVTVTDTQAPEIHVIAAINLCYEASGNYTIPAATSTDNCTANNVTYQINGATIRNGNGLDASGNFNVGISTITWIVTDNAGNSNTATTTVTINSKLTADIADIYAVSRGGQANTIYLGYGPSSLTLSATPANGTAPYSYSWSNGATTASIAVNPSTPGVHSYTATITDALGCSFAVTKEITVIDILCADGKVKLCHSSNPNHDKSLCISTIGVADHLAHGCYLGNCYTLSSKKNIELAKEVTNEFFVMVSPNPTDTEFHITISSNSAETVAVNVFDISGRRINLLKVNPNQTISFGNNLKSGIYLTEIIQGKNKKTVKLIKQ</sequence>
<reference evidence="7 9" key="3">
    <citation type="submission" date="2016-10" db="EMBL/GenBank/DDBJ databases">
        <authorList>
            <person name="Varghese N."/>
            <person name="Submissions S."/>
        </authorList>
    </citation>
    <scope>NUCLEOTIDE SEQUENCE [LARGE SCALE GENOMIC DNA]</scope>
    <source>
        <strain evidence="7 9">Gm-149</strain>
    </source>
</reference>
<keyword evidence="1 3" id="KW-0732">Signal</keyword>
<gene>
    <name evidence="6" type="ORF">FBGL_15350</name>
    <name evidence="5" type="ORF">FGL01_18830</name>
    <name evidence="7" type="ORF">SAMN05192550_1773</name>
</gene>
<dbReference type="EMBL" id="FNEO01000002">
    <property type="protein sequence ID" value="SDJ27021.1"/>
    <property type="molecule type" value="Genomic_DNA"/>
</dbReference>
<feature type="domain" description="HYR" evidence="4">
    <location>
        <begin position="805"/>
        <end position="884"/>
    </location>
</feature>
<feature type="chain" id="PRO_5044556038" evidence="3">
    <location>
        <begin position="20"/>
        <end position="1200"/>
    </location>
</feature>
<dbReference type="CDD" id="cd00146">
    <property type="entry name" value="PKD"/>
    <property type="match status" value="1"/>
</dbReference>
<dbReference type="OrthoDB" id="6394136at2"/>
<evidence type="ECO:0000313" key="9">
    <source>
        <dbReference type="Proteomes" id="UP000182367"/>
    </source>
</evidence>
<evidence type="ECO:0000259" key="4">
    <source>
        <dbReference type="PROSITE" id="PS50825"/>
    </source>
</evidence>
<dbReference type="RefSeq" id="WP_066329912.1">
    <property type="nucleotide sequence ID" value="NZ_BJVF01000002.1"/>
</dbReference>
<comment type="caution">
    <text evidence="6">The sequence shown here is derived from an EMBL/GenBank/DDBJ whole genome shotgun (WGS) entry which is preliminary data.</text>
</comment>
<dbReference type="Proteomes" id="UP000093226">
    <property type="component" value="Unassembled WGS sequence"/>
</dbReference>
<accession>A0A1B9DGY9</accession>
<dbReference type="STRING" id="551990.SAMN05192550_1773"/>
<dbReference type="InterPro" id="IPR025975">
    <property type="entry name" value="Polysacc_lyase"/>
</dbReference>
<evidence type="ECO:0000256" key="2">
    <source>
        <dbReference type="ARBA" id="ARBA00022737"/>
    </source>
</evidence>
<dbReference type="InterPro" id="IPR035986">
    <property type="entry name" value="PKD_dom_sf"/>
</dbReference>
<dbReference type="EMBL" id="LVEO01000029">
    <property type="protein sequence ID" value="OCB68947.1"/>
    <property type="molecule type" value="Genomic_DNA"/>
</dbReference>
<evidence type="ECO:0000313" key="8">
    <source>
        <dbReference type="Proteomes" id="UP000093226"/>
    </source>
</evidence>